<feature type="region of interest" description="Disordered" evidence="1">
    <location>
        <begin position="1"/>
        <end position="46"/>
    </location>
</feature>
<dbReference type="RefSeq" id="WP_345620871.1">
    <property type="nucleotide sequence ID" value="NZ_BAABIG010000033.1"/>
</dbReference>
<keyword evidence="3" id="KW-1185">Reference proteome</keyword>
<protein>
    <submittedName>
        <fullName evidence="2">1,6-didemethyltoxoflavin N1-methyltransferase</fullName>
    </submittedName>
</protein>
<comment type="caution">
    <text evidence="2">The sequence shown here is derived from an EMBL/GenBank/DDBJ whole genome shotgun (WGS) entry which is preliminary data.</text>
</comment>
<dbReference type="InterPro" id="IPR029063">
    <property type="entry name" value="SAM-dependent_MTases_sf"/>
</dbReference>
<feature type="compositionally biased region" description="Pro residues" evidence="1">
    <location>
        <begin position="264"/>
        <end position="275"/>
    </location>
</feature>
<evidence type="ECO:0000313" key="3">
    <source>
        <dbReference type="Proteomes" id="UP001501265"/>
    </source>
</evidence>
<dbReference type="Gene3D" id="3.40.50.150">
    <property type="entry name" value="Vaccinia Virus protein VP39"/>
    <property type="match status" value="1"/>
</dbReference>
<gene>
    <name evidence="2" type="ORF">GCM10023220_37110</name>
</gene>
<dbReference type="CDD" id="cd02440">
    <property type="entry name" value="AdoMet_MTases"/>
    <property type="match status" value="1"/>
</dbReference>
<accession>A0ABP9C6G5</accession>
<proteinExistence type="predicted"/>
<feature type="compositionally biased region" description="Low complexity" evidence="1">
    <location>
        <begin position="1"/>
        <end position="38"/>
    </location>
</feature>
<evidence type="ECO:0000256" key="1">
    <source>
        <dbReference type="SAM" id="MobiDB-lite"/>
    </source>
</evidence>
<reference evidence="3" key="1">
    <citation type="journal article" date="2019" name="Int. J. Syst. Evol. Microbiol.">
        <title>The Global Catalogue of Microorganisms (GCM) 10K type strain sequencing project: providing services to taxonomists for standard genome sequencing and annotation.</title>
        <authorList>
            <consortium name="The Broad Institute Genomics Platform"/>
            <consortium name="The Broad Institute Genome Sequencing Center for Infectious Disease"/>
            <person name="Wu L."/>
            <person name="Ma J."/>
        </authorList>
    </citation>
    <scope>NUCLEOTIDE SEQUENCE [LARGE SCALE GENOMIC DNA]</scope>
    <source>
        <strain evidence="3">JCM 18081</strain>
    </source>
</reference>
<feature type="region of interest" description="Disordered" evidence="1">
    <location>
        <begin position="256"/>
        <end position="275"/>
    </location>
</feature>
<dbReference type="SUPFAM" id="SSF53335">
    <property type="entry name" value="S-adenosyl-L-methionine-dependent methyltransferases"/>
    <property type="match status" value="1"/>
</dbReference>
<dbReference type="PANTHER" id="PTHR43464">
    <property type="entry name" value="METHYLTRANSFERASE"/>
    <property type="match status" value="1"/>
</dbReference>
<dbReference type="EMBL" id="BAABIG010000033">
    <property type="protein sequence ID" value="GAA4804287.1"/>
    <property type="molecule type" value="Genomic_DNA"/>
</dbReference>
<evidence type="ECO:0000313" key="2">
    <source>
        <dbReference type="EMBL" id="GAA4804287.1"/>
    </source>
</evidence>
<dbReference type="Proteomes" id="UP001501265">
    <property type="component" value="Unassembled WGS sequence"/>
</dbReference>
<name>A0ABP9C6G5_9ACTN</name>
<dbReference type="Pfam" id="PF13489">
    <property type="entry name" value="Methyltransf_23"/>
    <property type="match status" value="1"/>
</dbReference>
<sequence length="275" mass="29272">MPPTTDTPTAAPSATGTSAADPPTADPPTTGTPAAGTPVRPATNTPTADYTAYRSVVADSFRTWYGAGRDSWTAAGTNERVTGFACAQAPAATGDPRRVLDVGCGRGHQTAAFADRLDADATGLDLLDVWDAPTPARGRARFRQADFLEHTDDALDLLVDNGCLHHQRRADWSAWAAHGAELLRPGGTLVVSVFLSPDGEITELPLNDGRLNWWLTETAVGDLYTAAGLAPRERLVIDRDFEYRGHRLAYLTLSFRKPSSGPRSPRPPASGKPDG</sequence>
<organism evidence="2 3">
    <name type="scientific">Streptomyces ziwulingensis</name>
    <dbReference type="NCBI Taxonomy" id="1045501"/>
    <lineage>
        <taxon>Bacteria</taxon>
        <taxon>Bacillati</taxon>
        <taxon>Actinomycetota</taxon>
        <taxon>Actinomycetes</taxon>
        <taxon>Kitasatosporales</taxon>
        <taxon>Streptomycetaceae</taxon>
        <taxon>Streptomyces</taxon>
    </lineage>
</organism>